<name>A0A395NSW3_TRIAR</name>
<keyword evidence="4" id="KW-0009">Actin-binding</keyword>
<comment type="subcellular location">
    <subcellularLocation>
        <location evidence="1">Cytoplasm</location>
        <location evidence="1">Cytoskeleton</location>
    </subcellularLocation>
</comment>
<feature type="compositionally biased region" description="Polar residues" evidence="8">
    <location>
        <begin position="608"/>
        <end position="617"/>
    </location>
</feature>
<evidence type="ECO:0000313" key="10">
    <source>
        <dbReference type="Proteomes" id="UP000266272"/>
    </source>
</evidence>
<dbReference type="Gene3D" id="3.30.70.330">
    <property type="match status" value="1"/>
</dbReference>
<sequence>MADLGIETELIGADAVADESAPHRLSRAGNLGAQLGELGHTWTATGTSHLTRPHLADVNKCLRSGASYSVRAGDNRTPRIPLPAHPVQPTKHHPAQGSDSDSDSEQPPAEHSPSPGHAAASAVMVRLQRPPLARAPFPPPLESPEACLTAALTLSNFASQTTERHNVPEIEAQTSPEVLLTPLTIARNENERVLIEPSINSVRISIKIKQADEIENILVHKFTRFLEMRAESFFILRRKPIPGYDISFLITNFHTEEMLKHKLVDFIIEFQEEVDKEISEMKLFLNARARFVAESFLTPTWNALSLFFTSLPSISSPLRSLYIYFLAPQGISAAVTERLYRRATHNNWQANWPVRQNNVYQPQPQRLAANAKTTALCLADAFFGREINAEILALPSLLLLSSFSSHLFATFWLSAEPHQALSKANTTKESSMASRRVGVTRHMSFGEAPFIEPVSATLPLSSASEGTGNRPCSNHSVNPGSSSGMSQNATNGSNSEASGQSSVQRSSFNPSASIWVPSMSTQEGTPDDTSLSESHQSSARQQHDGSESAAGENPDNQYSRLFGSQTPSGAPTGNFFQQEHISSLESIERLASSTFEYGRPPQPQFFPHSQSLNSLRSSEGFGSPSDATPPLRRIGAPVRSYFSPGVRTAVSEPRNYAPRTGGLPASANPIMMQPPPRFDLGLAASREANSDRDARIVRQIVRPFGVRLNESTELSEIPPDSSNHAPVMQVPSSNKLMQLINTPTGLPTLAEAMDPSNFPFIESARLAKPMNWGIIKMRNVRDCSLAFVSCWFAKAVNGASLLMMTAQIPFTTTRAEVIAFLGRNSKVLNDIDEGVHIIMDKVTSKTMDAYVEFVTLEDAMRAVERHRINVATGRYSRLGDRPVEVEMTSQASLMKDLFPIVRGVFWNGVTPEIMPFDPSQPWDNFKGFISEEEMVMLVKHVEVPHRSPFSRDCPQRPYECLISTIKKFPWFLTDCVTIKEREAIFQAAIALIRQLTRSILFQEDAAHLTPFLLRRLVQATMLCPAFTPCMKDGIAWTTNMQALDLEYYQLPRFSHSWRHQYAIGPKPGFPLDIVEWYVAVIREQSHKDILALPLRERAELQERGEQTDMYWGYFWAEVGYRMGPQFDNMTLAQAAHMEFSAVERILTRAFTQA</sequence>
<organism evidence="9 10">
    <name type="scientific">Trichoderma arundinaceum</name>
    <dbReference type="NCBI Taxonomy" id="490622"/>
    <lineage>
        <taxon>Eukaryota</taxon>
        <taxon>Fungi</taxon>
        <taxon>Dikarya</taxon>
        <taxon>Ascomycota</taxon>
        <taxon>Pezizomycotina</taxon>
        <taxon>Sordariomycetes</taxon>
        <taxon>Hypocreomycetidae</taxon>
        <taxon>Hypocreales</taxon>
        <taxon>Hypocreaceae</taxon>
        <taxon>Trichoderma</taxon>
    </lineage>
</organism>
<evidence type="ECO:0000256" key="7">
    <source>
        <dbReference type="ARBA" id="ARBA00082270"/>
    </source>
</evidence>
<evidence type="ECO:0000256" key="4">
    <source>
        <dbReference type="ARBA" id="ARBA00023203"/>
    </source>
</evidence>
<feature type="region of interest" description="Disordered" evidence="8">
    <location>
        <begin position="461"/>
        <end position="575"/>
    </location>
</feature>
<dbReference type="OrthoDB" id="336240at2759"/>
<dbReference type="Proteomes" id="UP000266272">
    <property type="component" value="Unassembled WGS sequence"/>
</dbReference>
<keyword evidence="3" id="KW-0963">Cytoplasm</keyword>
<dbReference type="PANTHER" id="PTHR22629:SF0">
    <property type="entry name" value="ACTIN-RELATED PROTEIN 2_3 COMPLEX SUBUNIT 4"/>
    <property type="match status" value="1"/>
</dbReference>
<dbReference type="GO" id="GO:0003676">
    <property type="term" value="F:nucleic acid binding"/>
    <property type="evidence" value="ECO:0007669"/>
    <property type="project" value="InterPro"/>
</dbReference>
<dbReference type="InterPro" id="IPR035979">
    <property type="entry name" value="RBD_domain_sf"/>
</dbReference>
<dbReference type="STRING" id="490622.A0A395NSW3"/>
<dbReference type="GO" id="GO:0005885">
    <property type="term" value="C:Arp2/3 protein complex"/>
    <property type="evidence" value="ECO:0007669"/>
    <property type="project" value="InterPro"/>
</dbReference>
<feature type="compositionally biased region" description="Polar residues" evidence="8">
    <location>
        <begin position="461"/>
        <end position="540"/>
    </location>
</feature>
<evidence type="ECO:0000256" key="2">
    <source>
        <dbReference type="ARBA" id="ARBA00005919"/>
    </source>
</evidence>
<comment type="caution">
    <text evidence="9">The sequence shown here is derived from an EMBL/GenBank/DDBJ whole genome shotgun (WGS) entry which is preliminary data.</text>
</comment>
<dbReference type="InterPro" id="IPR034666">
    <property type="entry name" value="ARPC2/4"/>
</dbReference>
<feature type="compositionally biased region" description="Polar residues" evidence="8">
    <location>
        <begin position="554"/>
        <end position="575"/>
    </location>
</feature>
<dbReference type="CDD" id="cd12254">
    <property type="entry name" value="RRM_hnRNPH_ESRPs_RBM12_like"/>
    <property type="match status" value="1"/>
</dbReference>
<reference evidence="9 10" key="1">
    <citation type="journal article" date="2018" name="PLoS Pathog.">
        <title>Evolution of structural diversity of trichothecenes, a family of toxins produced by plant pathogenic and entomopathogenic fungi.</title>
        <authorList>
            <person name="Proctor R.H."/>
            <person name="McCormick S.P."/>
            <person name="Kim H.S."/>
            <person name="Cardoza R.E."/>
            <person name="Stanley A.M."/>
            <person name="Lindo L."/>
            <person name="Kelly A."/>
            <person name="Brown D.W."/>
            <person name="Lee T."/>
            <person name="Vaughan M.M."/>
            <person name="Alexander N.J."/>
            <person name="Busman M."/>
            <person name="Gutierrez S."/>
        </authorList>
    </citation>
    <scope>NUCLEOTIDE SEQUENCE [LARGE SCALE GENOMIC DNA]</scope>
    <source>
        <strain evidence="9 10">IBT 40837</strain>
    </source>
</reference>
<dbReference type="EMBL" id="PXOA01000173">
    <property type="protein sequence ID" value="RFU79170.1"/>
    <property type="molecule type" value="Genomic_DNA"/>
</dbReference>
<feature type="region of interest" description="Disordered" evidence="8">
    <location>
        <begin position="595"/>
        <end position="636"/>
    </location>
</feature>
<dbReference type="SUPFAM" id="SSF54928">
    <property type="entry name" value="RNA-binding domain, RBD"/>
    <property type="match status" value="1"/>
</dbReference>
<dbReference type="InterPro" id="IPR012677">
    <property type="entry name" value="Nucleotide-bd_a/b_plait_sf"/>
</dbReference>
<comment type="similarity">
    <text evidence="2">Belongs to the ARPC4 family.</text>
</comment>
<keyword evidence="10" id="KW-1185">Reference proteome</keyword>
<dbReference type="AlphaFoldDB" id="A0A395NSW3"/>
<evidence type="ECO:0000256" key="1">
    <source>
        <dbReference type="ARBA" id="ARBA00004245"/>
    </source>
</evidence>
<dbReference type="FunFam" id="3.30.1460.20:FF:000001">
    <property type="entry name" value="Actin-related protein 2/3 complex subunit 4"/>
    <property type="match status" value="1"/>
</dbReference>
<gene>
    <name evidence="9" type="ORF">TARUN_3057</name>
</gene>
<feature type="compositionally biased region" description="Low complexity" evidence="8">
    <location>
        <begin position="107"/>
        <end position="119"/>
    </location>
</feature>
<dbReference type="GO" id="GO:0034314">
    <property type="term" value="P:Arp2/3 complex-mediated actin nucleation"/>
    <property type="evidence" value="ECO:0007669"/>
    <property type="project" value="InterPro"/>
</dbReference>
<protein>
    <recommendedName>
        <fullName evidence="7">Arp2/3 complex 20 kDa</fullName>
    </recommendedName>
</protein>
<evidence type="ECO:0000313" key="9">
    <source>
        <dbReference type="EMBL" id="RFU79170.1"/>
    </source>
</evidence>
<feature type="region of interest" description="Disordered" evidence="8">
    <location>
        <begin position="69"/>
        <end position="119"/>
    </location>
</feature>
<dbReference type="GO" id="GO:0030041">
    <property type="term" value="P:actin filament polymerization"/>
    <property type="evidence" value="ECO:0007669"/>
    <property type="project" value="InterPro"/>
</dbReference>
<dbReference type="Pfam" id="PF05856">
    <property type="entry name" value="ARPC4"/>
    <property type="match status" value="1"/>
</dbReference>
<evidence type="ECO:0000256" key="8">
    <source>
        <dbReference type="SAM" id="MobiDB-lite"/>
    </source>
</evidence>
<dbReference type="Gene3D" id="3.30.1460.20">
    <property type="match status" value="1"/>
</dbReference>
<dbReference type="PANTHER" id="PTHR22629">
    <property type="entry name" value="ARP2/3 COMPLEX 20 KD SUBUNIT"/>
    <property type="match status" value="1"/>
</dbReference>
<dbReference type="InterPro" id="IPR008384">
    <property type="entry name" value="ARPC4"/>
</dbReference>
<evidence type="ECO:0000256" key="3">
    <source>
        <dbReference type="ARBA" id="ARBA00022490"/>
    </source>
</evidence>
<dbReference type="GO" id="GO:0051015">
    <property type="term" value="F:actin filament binding"/>
    <property type="evidence" value="ECO:0007669"/>
    <property type="project" value="TreeGrafter"/>
</dbReference>
<evidence type="ECO:0000256" key="5">
    <source>
        <dbReference type="ARBA" id="ARBA00023212"/>
    </source>
</evidence>
<evidence type="ECO:0000256" key="6">
    <source>
        <dbReference type="ARBA" id="ARBA00054835"/>
    </source>
</evidence>
<proteinExistence type="inferred from homology"/>
<keyword evidence="5" id="KW-0206">Cytoskeleton</keyword>
<comment type="function">
    <text evidence="6">Functions as actin-binding component of the Arp2/3 complex which is involved in regulation of actin polymerization and together with an activating nucleation-promoting factor (NPF) mediates the formation of branched actin networks. Seems to contact the mother actin filament.</text>
</comment>
<accession>A0A395NSW3</accession>
<dbReference type="SUPFAM" id="SSF69645">
    <property type="entry name" value="Arp2/3 complex subunits"/>
    <property type="match status" value="1"/>
</dbReference>